<dbReference type="PANTHER" id="PTHR28457:SF1">
    <property type="entry name" value="CILIA- AND FLAGELLA-ASSOCIATED PROTEIN 119"/>
    <property type="match status" value="1"/>
</dbReference>
<evidence type="ECO:0000313" key="1">
    <source>
        <dbReference type="EMBL" id="KAG9460851.1"/>
    </source>
</evidence>
<dbReference type="AlphaFoldDB" id="A0A8J6B3L5"/>
<reference evidence="1" key="1">
    <citation type="thesis" date="2020" institute="ProQuest LLC" country="789 East Eisenhower Parkway, Ann Arbor, MI, USA">
        <title>Comparative Genomics and Chromosome Evolution.</title>
        <authorList>
            <person name="Mudd A.B."/>
        </authorList>
    </citation>
    <scope>NUCLEOTIDE SEQUENCE</scope>
    <source>
        <strain evidence="1">HN-11 Male</strain>
        <tissue evidence="1">Kidney and liver</tissue>
    </source>
</reference>
<accession>A0A8J6B3L5</accession>
<proteinExistence type="predicted"/>
<dbReference type="Proteomes" id="UP000770717">
    <property type="component" value="Unassembled WGS sequence"/>
</dbReference>
<name>A0A8J6B3L5_ELECQ</name>
<keyword evidence="2" id="KW-1185">Reference proteome</keyword>
<sequence>KLERAQSNEDVRRALSEVLGVRSGPCDVRASALLDLHYYTLRFCWDCGFSAEQTSCVLSIVKEIHAACVGEQPWTRLLCEVSPGSALGNVTECYRHCQQSLLCHAVSRPPFSIHLFSPQELLHIRDYILNTYFRHFKLYKCVFSSQLRLDISLIYNGMSETEDPKTSDEGADVSRQN</sequence>
<dbReference type="OrthoDB" id="425082at2759"/>
<feature type="non-terminal residue" evidence="1">
    <location>
        <position position="177"/>
    </location>
</feature>
<dbReference type="PANTHER" id="PTHR28457">
    <property type="entry name" value="COILED-COIL DOMAIN-CONTAINING PROTEIN 189"/>
    <property type="match status" value="1"/>
</dbReference>
<comment type="caution">
    <text evidence="1">The sequence shown here is derived from an EMBL/GenBank/DDBJ whole genome shotgun (WGS) entry which is preliminary data.</text>
</comment>
<dbReference type="EMBL" id="WNTK01036598">
    <property type="protein sequence ID" value="KAG9460851.1"/>
    <property type="molecule type" value="Genomic_DNA"/>
</dbReference>
<dbReference type="InterPro" id="IPR032727">
    <property type="entry name" value="CLAMP"/>
</dbReference>
<dbReference type="Pfam" id="PF14769">
    <property type="entry name" value="CLAMP"/>
    <property type="match status" value="1"/>
</dbReference>
<organism evidence="1 2">
    <name type="scientific">Eleutherodactylus coqui</name>
    <name type="common">Puerto Rican coqui</name>
    <dbReference type="NCBI Taxonomy" id="57060"/>
    <lineage>
        <taxon>Eukaryota</taxon>
        <taxon>Metazoa</taxon>
        <taxon>Chordata</taxon>
        <taxon>Craniata</taxon>
        <taxon>Vertebrata</taxon>
        <taxon>Euteleostomi</taxon>
        <taxon>Amphibia</taxon>
        <taxon>Batrachia</taxon>
        <taxon>Anura</taxon>
        <taxon>Neobatrachia</taxon>
        <taxon>Hyloidea</taxon>
        <taxon>Eleutherodactylidae</taxon>
        <taxon>Eleutherodactylinae</taxon>
        <taxon>Eleutherodactylus</taxon>
        <taxon>Eleutherodactylus</taxon>
    </lineage>
</organism>
<gene>
    <name evidence="1" type="ORF">GDO78_019142</name>
</gene>
<protein>
    <submittedName>
        <fullName evidence="1">Uncharacterized protein</fullName>
    </submittedName>
</protein>
<evidence type="ECO:0000313" key="2">
    <source>
        <dbReference type="Proteomes" id="UP000770717"/>
    </source>
</evidence>